<evidence type="ECO:0000313" key="3">
    <source>
        <dbReference type="Proteomes" id="UP000215155"/>
    </source>
</evidence>
<name>A0AA91TLC1_9BACT</name>
<comment type="caution">
    <text evidence="2">The sequence shown here is derived from an EMBL/GenBank/DDBJ whole genome shotgun (WGS) entry which is preliminary data.</text>
</comment>
<dbReference type="AlphaFoldDB" id="A0AA91TLC1"/>
<feature type="chain" id="PRO_5041719534" description="TonB-dependent receptor" evidence="1">
    <location>
        <begin position="20"/>
        <end position="858"/>
    </location>
</feature>
<accession>A0AA91TLC1</accession>
<dbReference type="InterPro" id="IPR008969">
    <property type="entry name" value="CarboxyPept-like_regulatory"/>
</dbReference>
<dbReference type="EMBL" id="NMPZ01000003">
    <property type="protein sequence ID" value="OXL44929.1"/>
    <property type="molecule type" value="Genomic_DNA"/>
</dbReference>
<evidence type="ECO:0000313" key="2">
    <source>
        <dbReference type="EMBL" id="OXL44929.1"/>
    </source>
</evidence>
<dbReference type="SUPFAM" id="SSF56935">
    <property type="entry name" value="Porins"/>
    <property type="match status" value="1"/>
</dbReference>
<sequence length="858" mass="97254">MKKILFLIICVLLSLQISAQVAVTGHVVDDENKPLASVIIKCLNTQHKMRGYATSSNNGSFSINAERGDSLTFTMLGFQEVHIAVKGDMKPLTVKMGSGAIELKEVSVKSDKVHERGDTVSYVVGAFANSNDRSIGDVIAKMPGFDVDKSSGKISYEGKPVSKFYIEGLDMLGGKYGAATNTLPQDEVGAVEVMRKHQPIRVLDDFTYTDDAAVNIKMKNSAKSHWVTSWKLAGGYGNNHSDNARGDQGLWAVEGFGLRLKSQFQTMLTYKTNNIGLDISRESTSLFDAESGNQTLPQDFILLSSPKASSLNQERSLFNRSHAVTMNMLKKLNEDSQLNFQLVYNNERDNAWGQRNTVYTRNNGNRVIDNSKTLRSNNNDLYALLKYELNSEKSYLRNSLSGNITWLSQRLEEVGTHSHLQHAYLPVYDFRDNLYVVRRFGKSLISFYSYNTFQNRPQYLDVDSLIRQDVAQRYYATDTYGMGGWKLGLFNLSMKMGMKGVLRYLDATASGLPDSLGVLADKSHFSYARLYMSPQVEFSKHGFVFTFSVPFENTYYKYSESDGKNCFSVSPLLNVRWDVTSRFAMGLNGSYHIEPLDYNRFYGSLILQDYLTLNQGYLGYEMIKNKSLRYTILYRNALKGTHLVTSVTRRFTENPYTMTQKFIGDYIAWGTEAQVTKSSSWLCNFNLQQGLSWLGGKIVLRSLFTHNDSKMLQDGDLVNSKYNVLNASGSLLLSPYKDMTMTYSLKYAYSDMKADYSERTSFESWLHEISVIVPLSAFRIHLDGDYYHNQITESKYKDMFLANCTLGYKTKHIDWELKASNIFNKKVYAYTTASNLVTMQSVTAIRGREIMLSINYKP</sequence>
<dbReference type="Proteomes" id="UP000215155">
    <property type="component" value="Unassembled WGS sequence"/>
</dbReference>
<feature type="signal peptide" evidence="1">
    <location>
        <begin position="1"/>
        <end position="19"/>
    </location>
</feature>
<organism evidence="2 3">
    <name type="scientific">Segatella copri</name>
    <dbReference type="NCBI Taxonomy" id="165179"/>
    <lineage>
        <taxon>Bacteria</taxon>
        <taxon>Pseudomonadati</taxon>
        <taxon>Bacteroidota</taxon>
        <taxon>Bacteroidia</taxon>
        <taxon>Bacteroidales</taxon>
        <taxon>Prevotellaceae</taxon>
        <taxon>Segatella</taxon>
    </lineage>
</organism>
<keyword evidence="1" id="KW-0732">Signal</keyword>
<protein>
    <recommendedName>
        <fullName evidence="4">TonB-dependent receptor</fullName>
    </recommendedName>
</protein>
<evidence type="ECO:0008006" key="4">
    <source>
        <dbReference type="Google" id="ProtNLM"/>
    </source>
</evidence>
<dbReference type="RefSeq" id="WP_089543020.1">
    <property type="nucleotide sequence ID" value="NZ_DAWCZU010000016.1"/>
</dbReference>
<evidence type="ECO:0000256" key="1">
    <source>
        <dbReference type="SAM" id="SignalP"/>
    </source>
</evidence>
<dbReference type="SUPFAM" id="SSF49464">
    <property type="entry name" value="Carboxypeptidase regulatory domain-like"/>
    <property type="match status" value="1"/>
</dbReference>
<gene>
    <name evidence="2" type="ORF">CFT61_03075</name>
</gene>
<reference evidence="2 3" key="1">
    <citation type="submission" date="2017-07" db="EMBL/GenBank/DDBJ databases">
        <title>Draft genome sequence of Prevotella copri isolated from the gut of healthy adult Indian.</title>
        <authorList>
            <person name="Das B."/>
            <person name="Bag S."/>
            <person name="Ghosh T.S."/>
        </authorList>
    </citation>
    <scope>NUCLEOTIDE SEQUENCE [LARGE SCALE GENOMIC DNA]</scope>
    <source>
        <strain evidence="2 3">Indica</strain>
    </source>
</reference>
<proteinExistence type="predicted"/>